<organism evidence="2 3">
    <name type="scientific">Acinetobacter towneri</name>
    <dbReference type="NCBI Taxonomy" id="202956"/>
    <lineage>
        <taxon>Bacteria</taxon>
        <taxon>Pseudomonadati</taxon>
        <taxon>Pseudomonadota</taxon>
        <taxon>Gammaproteobacteria</taxon>
        <taxon>Moraxellales</taxon>
        <taxon>Moraxellaceae</taxon>
        <taxon>Acinetobacter</taxon>
    </lineage>
</organism>
<feature type="chain" id="PRO_5009213295" evidence="1">
    <location>
        <begin position="24"/>
        <end position="63"/>
    </location>
</feature>
<evidence type="ECO:0000313" key="3">
    <source>
        <dbReference type="Proteomes" id="UP000186931"/>
    </source>
</evidence>
<dbReference type="RefSeq" id="WP_070155253.1">
    <property type="nucleotide sequence ID" value="NZ_JACANQ010000004.1"/>
</dbReference>
<accession>A0A1E8DZN7</accession>
<proteinExistence type="predicted"/>
<comment type="caution">
    <text evidence="2">The sequence shown here is derived from an EMBL/GenBank/DDBJ whole genome shotgun (WGS) entry which is preliminary data.</text>
</comment>
<dbReference type="AlphaFoldDB" id="A0A1E8DZN7"/>
<sequence length="63" mass="6898">MNKWVLIGLSLLSLGYSWSSVVATEIVHTLSFPEEQRIEKQAAEAQYLAAEKPVMTSASSTAK</sequence>
<dbReference type="Proteomes" id="UP000186931">
    <property type="component" value="Unassembled WGS sequence"/>
</dbReference>
<gene>
    <name evidence="2" type="ORF">BJN41_12060</name>
</gene>
<evidence type="ECO:0000313" key="2">
    <source>
        <dbReference type="EMBL" id="OFE42840.1"/>
    </source>
</evidence>
<reference evidence="2 3" key="1">
    <citation type="submission" date="2016-10" db="EMBL/GenBank/DDBJ databases">
        <title>Genome of airborne Acinetobacter sp. 5-2Ac02 in the hospital environment: Species near to Acinetobacter towneri.</title>
        <authorList>
            <person name="Barbosa B."/>
            <person name="Fernandez-Garcia L."/>
            <person name="Gato E."/>
            <person name="Leao R."/>
            <person name="Albano R."/>
            <person name="Fernandez B."/>
            <person name="Fernandez-Cuenca F."/>
            <person name="Marques E."/>
            <person name="Tomas M."/>
        </authorList>
    </citation>
    <scope>NUCLEOTIDE SEQUENCE [LARGE SCALE GENOMIC DNA]</scope>
    <source>
        <strain evidence="2 3">5-2Ac02</strain>
    </source>
</reference>
<feature type="signal peptide" evidence="1">
    <location>
        <begin position="1"/>
        <end position="23"/>
    </location>
</feature>
<protein>
    <submittedName>
        <fullName evidence="2">Uncharacterized protein</fullName>
    </submittedName>
</protein>
<evidence type="ECO:0000256" key="1">
    <source>
        <dbReference type="SAM" id="SignalP"/>
    </source>
</evidence>
<keyword evidence="1" id="KW-0732">Signal</keyword>
<dbReference type="EMBL" id="MKQS01000023">
    <property type="protein sequence ID" value="OFE42840.1"/>
    <property type="molecule type" value="Genomic_DNA"/>
</dbReference>
<name>A0A1E8DZN7_9GAMM</name>